<evidence type="ECO:0000259" key="1">
    <source>
        <dbReference type="Pfam" id="PF01408"/>
    </source>
</evidence>
<feature type="domain" description="Gfo/Idh/MocA-like oxidoreductase N-terminal" evidence="1">
    <location>
        <begin position="2"/>
        <end position="67"/>
    </location>
</feature>
<accession>A0A382E3K7</accession>
<protein>
    <recommendedName>
        <fullName evidence="1">Gfo/Idh/MocA-like oxidoreductase N-terminal domain-containing protein</fullName>
    </recommendedName>
</protein>
<proteinExistence type="predicted"/>
<sequence>MIKTGIVGYGFAGRSFHSYLIGLAKGLTLSTIATRDPVRRAAAKVEQGVATCETIDDLLKDEEIQLV</sequence>
<dbReference type="InterPro" id="IPR036291">
    <property type="entry name" value="NAD(P)-bd_dom_sf"/>
</dbReference>
<reference evidence="2" key="1">
    <citation type="submission" date="2018-05" db="EMBL/GenBank/DDBJ databases">
        <authorList>
            <person name="Lanie J.A."/>
            <person name="Ng W.-L."/>
            <person name="Kazmierczak K.M."/>
            <person name="Andrzejewski T.M."/>
            <person name="Davidsen T.M."/>
            <person name="Wayne K.J."/>
            <person name="Tettelin H."/>
            <person name="Glass J.I."/>
            <person name="Rusch D."/>
            <person name="Podicherti R."/>
            <person name="Tsui H.-C.T."/>
            <person name="Winkler M.E."/>
        </authorList>
    </citation>
    <scope>NUCLEOTIDE SEQUENCE</scope>
</reference>
<evidence type="ECO:0000313" key="2">
    <source>
        <dbReference type="EMBL" id="SVB44972.1"/>
    </source>
</evidence>
<feature type="non-terminal residue" evidence="2">
    <location>
        <position position="67"/>
    </location>
</feature>
<gene>
    <name evidence="2" type="ORF">METZ01_LOCUS197826</name>
</gene>
<organism evidence="2">
    <name type="scientific">marine metagenome</name>
    <dbReference type="NCBI Taxonomy" id="408172"/>
    <lineage>
        <taxon>unclassified sequences</taxon>
        <taxon>metagenomes</taxon>
        <taxon>ecological metagenomes</taxon>
    </lineage>
</organism>
<dbReference type="SUPFAM" id="SSF51735">
    <property type="entry name" value="NAD(P)-binding Rossmann-fold domains"/>
    <property type="match status" value="1"/>
</dbReference>
<dbReference type="GO" id="GO:0000166">
    <property type="term" value="F:nucleotide binding"/>
    <property type="evidence" value="ECO:0007669"/>
    <property type="project" value="InterPro"/>
</dbReference>
<dbReference type="EMBL" id="UINC01042392">
    <property type="protein sequence ID" value="SVB44972.1"/>
    <property type="molecule type" value="Genomic_DNA"/>
</dbReference>
<dbReference type="Pfam" id="PF01408">
    <property type="entry name" value="GFO_IDH_MocA"/>
    <property type="match status" value="1"/>
</dbReference>
<dbReference type="Gene3D" id="3.40.50.720">
    <property type="entry name" value="NAD(P)-binding Rossmann-like Domain"/>
    <property type="match status" value="1"/>
</dbReference>
<dbReference type="InterPro" id="IPR000683">
    <property type="entry name" value="Gfo/Idh/MocA-like_OxRdtase_N"/>
</dbReference>
<dbReference type="AlphaFoldDB" id="A0A382E3K7"/>
<name>A0A382E3K7_9ZZZZ</name>